<dbReference type="PROSITE" id="PS00010">
    <property type="entry name" value="ASX_HYDROXYL"/>
    <property type="match status" value="2"/>
</dbReference>
<keyword evidence="11" id="KW-1133">Transmembrane helix</keyword>
<dbReference type="Gene3D" id="3.80.10.10">
    <property type="entry name" value="Ribonuclease Inhibitor"/>
    <property type="match status" value="5"/>
</dbReference>
<dbReference type="SMART" id="SM00013">
    <property type="entry name" value="LRRNT"/>
    <property type="match status" value="2"/>
</dbReference>
<dbReference type="Proteomes" id="UP000438429">
    <property type="component" value="Unassembled WGS sequence"/>
</dbReference>
<proteinExistence type="predicted"/>
<evidence type="ECO:0000313" key="19">
    <source>
        <dbReference type="EMBL" id="KAF0037424.1"/>
    </source>
</evidence>
<feature type="disulfide bond" evidence="15">
    <location>
        <begin position="643"/>
        <end position="652"/>
    </location>
</feature>
<keyword evidence="3" id="KW-0217">Developmental protein</keyword>
<evidence type="ECO:0000313" key="20">
    <source>
        <dbReference type="Proteomes" id="UP000438429"/>
    </source>
</evidence>
<dbReference type="PROSITE" id="PS01186">
    <property type="entry name" value="EGF_2"/>
    <property type="match status" value="4"/>
</dbReference>
<dbReference type="GO" id="GO:0005509">
    <property type="term" value="F:calcium ion binding"/>
    <property type="evidence" value="ECO:0007669"/>
    <property type="project" value="InterPro"/>
</dbReference>
<dbReference type="InterPro" id="IPR000152">
    <property type="entry name" value="EGF-type_Asp/Asn_hydroxyl_site"/>
</dbReference>
<feature type="domain" description="EGF-like" evidence="18">
    <location>
        <begin position="572"/>
        <end position="608"/>
    </location>
</feature>
<dbReference type="SUPFAM" id="SSF57196">
    <property type="entry name" value="EGF/Laminin"/>
    <property type="match status" value="3"/>
</dbReference>
<dbReference type="SUPFAM" id="SSF49899">
    <property type="entry name" value="Concanavalin A-like lectins/glucanases"/>
    <property type="match status" value="1"/>
</dbReference>
<evidence type="ECO:0000256" key="5">
    <source>
        <dbReference type="ARBA" id="ARBA00022525"/>
    </source>
</evidence>
<feature type="disulfide bond" evidence="15">
    <location>
        <begin position="598"/>
        <end position="607"/>
    </location>
</feature>
<dbReference type="PROSITE" id="PS01187">
    <property type="entry name" value="EGF_CA"/>
    <property type="match status" value="1"/>
</dbReference>
<feature type="domain" description="EGF-like" evidence="18">
    <location>
        <begin position="506"/>
        <end position="542"/>
    </location>
</feature>
<reference evidence="19 20" key="1">
    <citation type="submission" date="2019-06" db="EMBL/GenBank/DDBJ databases">
        <title>Draft genomes of female and male turbot (Scophthalmus maximus).</title>
        <authorList>
            <person name="Xu H."/>
            <person name="Xu X.-W."/>
            <person name="Shao C."/>
            <person name="Chen S."/>
        </authorList>
    </citation>
    <scope>NUCLEOTIDE SEQUENCE [LARGE SCALE GENOMIC DNA]</scope>
    <source>
        <strain evidence="19">Ysfricsl-2016a</strain>
        <tissue evidence="19">Blood</tissue>
    </source>
</reference>
<feature type="disulfide bond" evidence="15">
    <location>
        <begin position="915"/>
        <end position="924"/>
    </location>
</feature>
<dbReference type="InterPro" id="IPR013032">
    <property type="entry name" value="EGF-like_CS"/>
</dbReference>
<evidence type="ECO:0000259" key="16">
    <source>
        <dbReference type="PROSITE" id="PS01225"/>
    </source>
</evidence>
<evidence type="ECO:0000256" key="2">
    <source>
        <dbReference type="ARBA" id="ARBA00004613"/>
    </source>
</evidence>
<dbReference type="CDD" id="cd00054">
    <property type="entry name" value="EGF_CA"/>
    <property type="match status" value="3"/>
</dbReference>
<evidence type="ECO:0000256" key="14">
    <source>
        <dbReference type="ARBA" id="ARBA00023180"/>
    </source>
</evidence>
<feature type="disulfide bond" evidence="15">
    <location>
        <begin position="893"/>
        <end position="903"/>
    </location>
</feature>
<dbReference type="FunFam" id="3.80.10.10:FF:001438">
    <property type="entry name" value="Uncharacterized protein"/>
    <property type="match status" value="1"/>
</dbReference>
<keyword evidence="10" id="KW-0677">Repeat</keyword>
<dbReference type="EMBL" id="VEVO01000009">
    <property type="protein sequence ID" value="KAF0037424.1"/>
    <property type="molecule type" value="Genomic_DNA"/>
</dbReference>
<dbReference type="SMART" id="SM00369">
    <property type="entry name" value="LRR_TYP"/>
    <property type="match status" value="9"/>
</dbReference>
<evidence type="ECO:0000256" key="1">
    <source>
        <dbReference type="ARBA" id="ARBA00004236"/>
    </source>
</evidence>
<evidence type="ECO:0000256" key="3">
    <source>
        <dbReference type="ARBA" id="ARBA00022473"/>
    </source>
</evidence>
<dbReference type="InterPro" id="IPR001791">
    <property type="entry name" value="Laminin_G"/>
</dbReference>
<dbReference type="SMART" id="SM00181">
    <property type="entry name" value="EGF"/>
    <property type="match status" value="6"/>
</dbReference>
<dbReference type="SMART" id="SM00041">
    <property type="entry name" value="CT"/>
    <property type="match status" value="1"/>
</dbReference>
<dbReference type="PANTHER" id="PTHR45836:SF2">
    <property type="entry name" value="SLIT HOMOLOG 2 PROTEIN"/>
    <property type="match status" value="1"/>
</dbReference>
<evidence type="ECO:0000256" key="13">
    <source>
        <dbReference type="ARBA" id="ARBA00023157"/>
    </source>
</evidence>
<sequence length="1053" mass="115940">MRHRAASSWDAKRWFHRLMENKITTIERGAFQDLKELERLRLNRNNLAVFPELLFLGTTKLYRLDLSENQIQGVPRKAFRGAVEIKNLTLNNNNISRLSVASFNHMPKLRTFRLEQNAIKVIPAGAFSPYKKLRRIDLSNNQISELASDAFQGLRSLNSLLLNANKIACLRVDAFQDLHNLNLLSLYDNKLQTIAKGTFSSLRAIQTLHQIITGLSLHWVSDGTEDYRSKLGGDCFADLACPEKCRCEGTTVDCSNQKLTKIPDHIPQYTAELRLNNNEFTVLEATGIFKKLPQLRKINLLANPFNCNCHLAWLGDWLRRKRIVTGNPRCQSPYFLKEIPIQDVAVQDFACEDGNDENSCSPVLRCPAECSCLDTVVRCSNKGLTTLPKGLPKETTELYLDGNHFTQVPVELSEYKHLTLIDLSNNQISTLSNHSLSNMSELLTLALGANPLYCDCHMQWLSDWVKSGYKEPGIARCTGPGDMTDKLLLTTPSKKFTCTGDACEINIDDCEDNDCENNSTCVDGINNYTCMCSPEYTVSRLPLKDQYQQVRACVHCRCECTPGFVGEHCELDYDDCEENKCQNGGQCIDAINGYTCICPEGNSGLFCEFSPPMVLPRTSPCDNHECLNDAQCVVVETDPSCQCLHGYEGERCETLVSVNFVNRQSYLQLPSSLLSPQTNISLQIATDEDSGVLLYKGDNDHIAMELYRGRLRVSYDTGSYPPSAIYSVETVNDGSFHAVELVASDQTLSLSIDGGTPKSINSISKQSTLNIDSPLYLGGMPERASASGGLSALQHSSGGRNGTSFHGCLRNLYINGKLQDLGAGLGPGAPGSGTAQSTTRQWLGQGVEPGCQPCQRGACIQGECHATGHRGFTCTCNPGWTGAVCDQQINNPCDGNKCIHGTCLPINSYSYSCRCQPGFAGVLCDEQDQDAANPCSLSRCKHGKCRVSGLGEAYCECNSGYTGDACDKEVACRGERVRDVYQRQQGYAACQTQEKVSRLECRGSCTGGAEGLGTCCTPLRSKRRKYTFQCTDGSSFVQEVEKVVKCGCTKCSS</sequence>
<dbReference type="InterPro" id="IPR000742">
    <property type="entry name" value="EGF"/>
</dbReference>
<organism evidence="19 20">
    <name type="scientific">Scophthalmus maximus</name>
    <name type="common">Turbot</name>
    <name type="synonym">Psetta maxima</name>
    <dbReference type="NCBI Taxonomy" id="52904"/>
    <lineage>
        <taxon>Eukaryota</taxon>
        <taxon>Metazoa</taxon>
        <taxon>Chordata</taxon>
        <taxon>Craniata</taxon>
        <taxon>Vertebrata</taxon>
        <taxon>Euteleostomi</taxon>
        <taxon>Actinopterygii</taxon>
        <taxon>Neopterygii</taxon>
        <taxon>Teleostei</taxon>
        <taxon>Neoteleostei</taxon>
        <taxon>Acanthomorphata</taxon>
        <taxon>Carangaria</taxon>
        <taxon>Pleuronectiformes</taxon>
        <taxon>Pleuronectoidei</taxon>
        <taxon>Scophthalmidae</taxon>
        <taxon>Scophthalmus</taxon>
    </lineage>
</organism>
<evidence type="ECO:0000259" key="18">
    <source>
        <dbReference type="PROSITE" id="PS50026"/>
    </source>
</evidence>
<dbReference type="PROSITE" id="PS51450">
    <property type="entry name" value="LRR"/>
    <property type="match status" value="2"/>
</dbReference>
<evidence type="ECO:0000256" key="8">
    <source>
        <dbReference type="ARBA" id="ARBA00022692"/>
    </source>
</evidence>
<dbReference type="InterPro" id="IPR001611">
    <property type="entry name" value="Leu-rich_rpt"/>
</dbReference>
<dbReference type="PROSITE" id="PS01225">
    <property type="entry name" value="CTCK_2"/>
    <property type="match status" value="1"/>
</dbReference>
<dbReference type="InterPro" id="IPR013320">
    <property type="entry name" value="ConA-like_dom_sf"/>
</dbReference>
<feature type="domain" description="Laminin G" evidence="17">
    <location>
        <begin position="656"/>
        <end position="851"/>
    </location>
</feature>
<feature type="domain" description="CTCK" evidence="16">
    <location>
        <begin position="972"/>
        <end position="1052"/>
    </location>
</feature>
<gene>
    <name evidence="19" type="ORF">F2P81_010298</name>
</gene>
<keyword evidence="5" id="KW-0964">Secreted</keyword>
<keyword evidence="13 15" id="KW-1015">Disulfide bond</keyword>
<dbReference type="InterPro" id="IPR001881">
    <property type="entry name" value="EGF-like_Ca-bd_dom"/>
</dbReference>
<dbReference type="GO" id="GO:0031290">
    <property type="term" value="P:retinal ganglion cell axon guidance"/>
    <property type="evidence" value="ECO:0007669"/>
    <property type="project" value="TreeGrafter"/>
</dbReference>
<dbReference type="InterPro" id="IPR003591">
    <property type="entry name" value="Leu-rich_rpt_typical-subtyp"/>
</dbReference>
<keyword evidence="4" id="KW-1003">Cell membrane</keyword>
<dbReference type="InterPro" id="IPR000372">
    <property type="entry name" value="LRRNT"/>
</dbReference>
<dbReference type="Pfam" id="PF01463">
    <property type="entry name" value="LRRCT"/>
    <property type="match status" value="2"/>
</dbReference>
<evidence type="ECO:0000256" key="6">
    <source>
        <dbReference type="ARBA" id="ARBA00022536"/>
    </source>
</evidence>
<dbReference type="Gene3D" id="2.10.25.10">
    <property type="entry name" value="Laminin"/>
    <property type="match status" value="6"/>
</dbReference>
<keyword evidence="9" id="KW-0732">Signal</keyword>
<keyword evidence="7" id="KW-0433">Leucine-rich repeat</keyword>
<dbReference type="Pfam" id="PF12661">
    <property type="entry name" value="hEGF"/>
    <property type="match status" value="2"/>
</dbReference>
<dbReference type="SMART" id="SM00282">
    <property type="entry name" value="LamG"/>
    <property type="match status" value="1"/>
</dbReference>
<accession>A0A6A4T2I3</accession>
<dbReference type="SUPFAM" id="SSF52058">
    <property type="entry name" value="L domain-like"/>
    <property type="match status" value="3"/>
</dbReference>
<dbReference type="PROSITE" id="PS50026">
    <property type="entry name" value="EGF_3"/>
    <property type="match status" value="6"/>
</dbReference>
<dbReference type="Pfam" id="PF02210">
    <property type="entry name" value="Laminin_G_2"/>
    <property type="match status" value="1"/>
</dbReference>
<keyword evidence="14" id="KW-0325">Glycoprotein</keyword>
<dbReference type="GO" id="GO:0048495">
    <property type="term" value="F:Roundabout binding"/>
    <property type="evidence" value="ECO:0007669"/>
    <property type="project" value="TreeGrafter"/>
</dbReference>
<keyword evidence="12" id="KW-0472">Membrane</keyword>
<dbReference type="GO" id="GO:0030308">
    <property type="term" value="P:negative regulation of cell growth"/>
    <property type="evidence" value="ECO:0007669"/>
    <property type="project" value="TreeGrafter"/>
</dbReference>
<dbReference type="InterPro" id="IPR051355">
    <property type="entry name" value="Notch/Slit_guidance"/>
</dbReference>
<dbReference type="PANTHER" id="PTHR45836">
    <property type="entry name" value="SLIT HOMOLOG"/>
    <property type="match status" value="1"/>
</dbReference>
<evidence type="ECO:0000256" key="7">
    <source>
        <dbReference type="ARBA" id="ARBA00022614"/>
    </source>
</evidence>
<dbReference type="GO" id="GO:0008201">
    <property type="term" value="F:heparin binding"/>
    <property type="evidence" value="ECO:0007669"/>
    <property type="project" value="TreeGrafter"/>
</dbReference>
<dbReference type="AlphaFoldDB" id="A0A6A4T2I3"/>
<keyword evidence="8" id="KW-0812">Transmembrane</keyword>
<feature type="domain" description="EGF-like" evidence="18">
    <location>
        <begin position="889"/>
        <end position="925"/>
    </location>
</feature>
<dbReference type="PROSITE" id="PS00022">
    <property type="entry name" value="EGF_1"/>
    <property type="match status" value="5"/>
</dbReference>
<evidence type="ECO:0000256" key="10">
    <source>
        <dbReference type="ARBA" id="ARBA00022737"/>
    </source>
</evidence>
<comment type="caution">
    <text evidence="15">Lacks conserved residue(s) required for the propagation of feature annotation.</text>
</comment>
<name>A0A6A4T2I3_SCOMX</name>
<evidence type="ECO:0000256" key="15">
    <source>
        <dbReference type="PROSITE-ProRule" id="PRU00076"/>
    </source>
</evidence>
<feature type="disulfide bond" evidence="15">
    <location>
        <begin position="957"/>
        <end position="966"/>
    </location>
</feature>
<dbReference type="CDD" id="cd00110">
    <property type="entry name" value="LamG"/>
    <property type="match status" value="1"/>
</dbReference>
<dbReference type="InterPro" id="IPR000483">
    <property type="entry name" value="Cys-rich_flank_reg_C"/>
</dbReference>
<dbReference type="InterPro" id="IPR006207">
    <property type="entry name" value="Cys_knot_C"/>
</dbReference>
<evidence type="ECO:0000256" key="9">
    <source>
        <dbReference type="ARBA" id="ARBA00022729"/>
    </source>
</evidence>
<comment type="subcellular location">
    <subcellularLocation>
        <location evidence="1">Cell membrane</location>
    </subcellularLocation>
    <subcellularLocation>
        <location evidence="2">Secreted</location>
    </subcellularLocation>
</comment>
<dbReference type="Pfam" id="PF00008">
    <property type="entry name" value="EGF"/>
    <property type="match status" value="2"/>
</dbReference>
<dbReference type="Gene3D" id="2.60.120.200">
    <property type="match status" value="1"/>
</dbReference>
<feature type="domain" description="EGF-like" evidence="18">
    <location>
        <begin position="931"/>
        <end position="967"/>
    </location>
</feature>
<dbReference type="GO" id="GO:0050919">
    <property type="term" value="P:negative chemotaxis"/>
    <property type="evidence" value="ECO:0007669"/>
    <property type="project" value="TreeGrafter"/>
</dbReference>
<dbReference type="GO" id="GO:0005886">
    <property type="term" value="C:plasma membrane"/>
    <property type="evidence" value="ECO:0007669"/>
    <property type="project" value="UniProtKB-SubCell"/>
</dbReference>
<dbReference type="Pfam" id="PF01462">
    <property type="entry name" value="LRRNT"/>
    <property type="match status" value="2"/>
</dbReference>
<feature type="domain" description="EGF-like" evidence="18">
    <location>
        <begin position="617"/>
        <end position="653"/>
    </location>
</feature>
<evidence type="ECO:0000259" key="17">
    <source>
        <dbReference type="PROSITE" id="PS50025"/>
    </source>
</evidence>
<evidence type="ECO:0000256" key="11">
    <source>
        <dbReference type="ARBA" id="ARBA00022989"/>
    </source>
</evidence>
<protein>
    <recommendedName>
        <fullName evidence="21">Slit-like 2 protein</fullName>
    </recommendedName>
</protein>
<dbReference type="InterPro" id="IPR032675">
    <property type="entry name" value="LRR_dom_sf"/>
</dbReference>
<dbReference type="SMART" id="SM00179">
    <property type="entry name" value="EGF_CA"/>
    <property type="match status" value="4"/>
</dbReference>
<comment type="caution">
    <text evidence="19">The sequence shown here is derived from an EMBL/GenBank/DDBJ whole genome shotgun (WGS) entry which is preliminary data.</text>
</comment>
<dbReference type="Pfam" id="PF13855">
    <property type="entry name" value="LRR_8"/>
    <property type="match status" value="2"/>
</dbReference>
<evidence type="ECO:0000256" key="12">
    <source>
        <dbReference type="ARBA" id="ARBA00023136"/>
    </source>
</evidence>
<feature type="disulfide bond" evidence="15">
    <location>
        <begin position="935"/>
        <end position="945"/>
    </location>
</feature>
<keyword evidence="6 15" id="KW-0245">EGF-like domain</keyword>
<evidence type="ECO:0008006" key="21">
    <source>
        <dbReference type="Google" id="ProtNLM"/>
    </source>
</evidence>
<dbReference type="FunFam" id="2.10.25.10:FF:000045">
    <property type="entry name" value="Slit guidance ligand 2"/>
    <property type="match status" value="1"/>
</dbReference>
<feature type="disulfide bond" evidence="15">
    <location>
        <begin position="876"/>
        <end position="885"/>
    </location>
</feature>
<feature type="domain" description="EGF-like" evidence="18">
    <location>
        <begin position="855"/>
        <end position="886"/>
    </location>
</feature>
<evidence type="ECO:0000256" key="4">
    <source>
        <dbReference type="ARBA" id="ARBA00022475"/>
    </source>
</evidence>
<dbReference type="PROSITE" id="PS01185">
    <property type="entry name" value="CTCK_1"/>
    <property type="match status" value="1"/>
</dbReference>
<dbReference type="GO" id="GO:0005576">
    <property type="term" value="C:extracellular region"/>
    <property type="evidence" value="ECO:0007669"/>
    <property type="project" value="UniProtKB-SubCell"/>
</dbReference>
<dbReference type="SMART" id="SM00082">
    <property type="entry name" value="LRRCT"/>
    <property type="match status" value="2"/>
</dbReference>
<dbReference type="FunFam" id="2.10.25.10:FF:000062">
    <property type="entry name" value="Slit guidance ligand 2"/>
    <property type="match status" value="1"/>
</dbReference>
<dbReference type="PROSITE" id="PS50025">
    <property type="entry name" value="LAM_G_DOMAIN"/>
    <property type="match status" value="1"/>
</dbReference>
<dbReference type="InterPro" id="IPR018097">
    <property type="entry name" value="EGF_Ca-bd_CS"/>
</dbReference>